<dbReference type="EMBL" id="JAADYS010000036">
    <property type="protein sequence ID" value="KAF4472812.1"/>
    <property type="molecule type" value="Genomic_DNA"/>
</dbReference>
<feature type="region of interest" description="Disordered" evidence="15">
    <location>
        <begin position="414"/>
        <end position="444"/>
    </location>
</feature>
<dbReference type="InterPro" id="IPR052337">
    <property type="entry name" value="SAT4-like"/>
</dbReference>
<evidence type="ECO:0000259" key="17">
    <source>
        <dbReference type="PROSITE" id="PS52012"/>
    </source>
</evidence>
<comment type="caution">
    <text evidence="18">The sequence shown here is derived from an EMBL/GenBank/DDBJ whole genome shotgun (WGS) entry which is preliminary data.</text>
</comment>
<feature type="transmembrane region" description="Helical" evidence="16">
    <location>
        <begin position="332"/>
        <end position="357"/>
    </location>
</feature>
<evidence type="ECO:0000256" key="12">
    <source>
        <dbReference type="ARBA" id="ARBA00023288"/>
    </source>
</evidence>
<keyword evidence="19" id="KW-1185">Reference proteome</keyword>
<evidence type="ECO:0000256" key="16">
    <source>
        <dbReference type="SAM" id="Phobius"/>
    </source>
</evidence>
<feature type="transmembrane region" description="Helical" evidence="16">
    <location>
        <begin position="302"/>
        <end position="320"/>
    </location>
</feature>
<accession>A0A8H4PJ32</accession>
<dbReference type="PROSITE" id="PS52012">
    <property type="entry name" value="CFEM"/>
    <property type="match status" value="1"/>
</dbReference>
<feature type="disulfide bond" evidence="14">
    <location>
        <begin position="75"/>
        <end position="106"/>
    </location>
</feature>
<evidence type="ECO:0000256" key="2">
    <source>
        <dbReference type="ARBA" id="ARBA00004589"/>
    </source>
</evidence>
<evidence type="ECO:0000256" key="7">
    <source>
        <dbReference type="ARBA" id="ARBA00022692"/>
    </source>
</evidence>
<gene>
    <name evidence="18" type="ORF">FALBO_293</name>
</gene>
<feature type="transmembrane region" description="Helical" evidence="16">
    <location>
        <begin position="377"/>
        <end position="399"/>
    </location>
</feature>
<keyword evidence="6" id="KW-0336">GPI-anchor</keyword>
<sequence>MGICPDTNHMAMQLNRAIRQSVRVLMYSVGDDFGMLILRGVTLFCLLAFSGASASSSSSAAASALAQLPDCATGCFATAIANSPCSPTNQTCMCTNEDLQLEVTTCVTKSCTVKESLVTKNITMTSCDAPIRDRTGEYIALSNTFAVISGVFLAQRFASKLYWKLPLGLDDWFILITFLCGVPSSVLNVHGTAANGLGRDIWTLTPDKITKFGMFFHVMAALYFALITLLKLSLMFFYLRIFPTAGVRKLLWGTVIFNVVVGVVFVFVAIFQCQPVSYFWEKWDGEHEGHCMDINAITWSNAAISIALDFWMLAVPLFQLKALNLDWKKKIGVGMMFSVGLFVTIVSILRLSSVVKFGSDALNPTWDYTEVSKWSTIEINVGIICACMPSLRILLVRLFPKILGTSRRYYNYGSNNPTGGNTNKSRSRPMGTNATSQVDRSHRRVDSKGITCQRTYEVAFGDNDETHLVHMKDLDFKSSRSGSRSEVSV</sequence>
<comment type="subcellular location">
    <subcellularLocation>
        <location evidence="2">Membrane</location>
        <topology evidence="2">Lipid-anchor</topology>
        <topology evidence="2">GPI-anchor</topology>
    </subcellularLocation>
    <subcellularLocation>
        <location evidence="1">Membrane</location>
        <topology evidence="1">Multi-pass membrane protein</topology>
    </subcellularLocation>
    <subcellularLocation>
        <location evidence="3">Secreted</location>
    </subcellularLocation>
</comment>
<protein>
    <submittedName>
        <fullName evidence="18">Integral membrane PTH11</fullName>
    </submittedName>
</protein>
<evidence type="ECO:0000256" key="10">
    <source>
        <dbReference type="ARBA" id="ARBA00023136"/>
    </source>
</evidence>
<dbReference type="OrthoDB" id="2496787at2759"/>
<evidence type="ECO:0000313" key="19">
    <source>
        <dbReference type="Proteomes" id="UP000554235"/>
    </source>
</evidence>
<dbReference type="GO" id="GO:0098552">
    <property type="term" value="C:side of membrane"/>
    <property type="evidence" value="ECO:0007669"/>
    <property type="project" value="UniProtKB-KW"/>
</dbReference>
<keyword evidence="9 16" id="KW-1133">Transmembrane helix</keyword>
<keyword evidence="8" id="KW-0732">Signal</keyword>
<feature type="transmembrane region" description="Helical" evidence="16">
    <location>
        <begin position="171"/>
        <end position="194"/>
    </location>
</feature>
<feature type="disulfide bond" evidence="14">
    <location>
        <begin position="94"/>
        <end position="127"/>
    </location>
</feature>
<keyword evidence="7 16" id="KW-0812">Transmembrane</keyword>
<feature type="transmembrane region" description="Helical" evidence="16">
    <location>
        <begin position="250"/>
        <end position="271"/>
    </location>
</feature>
<dbReference type="PANTHER" id="PTHR33048:SF143">
    <property type="entry name" value="EXTRACELLULAR MEMBRANE PROTEIN CFEM DOMAIN-CONTAINING PROTEIN-RELATED"/>
    <property type="match status" value="1"/>
</dbReference>
<evidence type="ECO:0000256" key="4">
    <source>
        <dbReference type="ARBA" id="ARBA00010031"/>
    </source>
</evidence>
<dbReference type="InterPro" id="IPR008427">
    <property type="entry name" value="Extracellular_membr_CFEM_dom"/>
</dbReference>
<dbReference type="Pfam" id="PF20684">
    <property type="entry name" value="Fung_rhodopsin"/>
    <property type="match status" value="1"/>
</dbReference>
<feature type="compositionally biased region" description="Polar residues" evidence="15">
    <location>
        <begin position="414"/>
        <end position="438"/>
    </location>
</feature>
<comment type="caution">
    <text evidence="14">Lacks conserved residue(s) required for the propagation of feature annotation.</text>
</comment>
<feature type="domain" description="CFEM" evidence="17">
    <location>
        <begin position="43"/>
        <end position="154"/>
    </location>
</feature>
<comment type="similarity">
    <text evidence="13">Belongs to the SAT4 family.</text>
</comment>
<evidence type="ECO:0000256" key="9">
    <source>
        <dbReference type="ARBA" id="ARBA00022989"/>
    </source>
</evidence>
<comment type="similarity">
    <text evidence="4">Belongs to the RBT5 family.</text>
</comment>
<keyword evidence="6" id="KW-0325">Glycoprotein</keyword>
<reference evidence="18 19" key="1">
    <citation type="submission" date="2020-01" db="EMBL/GenBank/DDBJ databases">
        <title>Identification and distribution of gene clusters putatively required for synthesis of sphingolipid metabolism inhibitors in phylogenetically diverse species of the filamentous fungus Fusarium.</title>
        <authorList>
            <person name="Kim H.-S."/>
            <person name="Busman M."/>
            <person name="Brown D.W."/>
            <person name="Divon H."/>
            <person name="Uhlig S."/>
            <person name="Proctor R.H."/>
        </authorList>
    </citation>
    <scope>NUCLEOTIDE SEQUENCE [LARGE SCALE GENOMIC DNA]</scope>
    <source>
        <strain evidence="18 19">NRRL 20459</strain>
    </source>
</reference>
<organism evidence="18 19">
    <name type="scientific">Fusarium albosuccineum</name>
    <dbReference type="NCBI Taxonomy" id="1237068"/>
    <lineage>
        <taxon>Eukaryota</taxon>
        <taxon>Fungi</taxon>
        <taxon>Dikarya</taxon>
        <taxon>Ascomycota</taxon>
        <taxon>Pezizomycotina</taxon>
        <taxon>Sordariomycetes</taxon>
        <taxon>Hypocreomycetidae</taxon>
        <taxon>Hypocreales</taxon>
        <taxon>Nectriaceae</taxon>
        <taxon>Fusarium</taxon>
        <taxon>Fusarium decemcellulare species complex</taxon>
    </lineage>
</organism>
<keyword evidence="5" id="KW-0964">Secreted</keyword>
<keyword evidence="11 14" id="KW-1015">Disulfide bond</keyword>
<evidence type="ECO:0000256" key="13">
    <source>
        <dbReference type="ARBA" id="ARBA00038359"/>
    </source>
</evidence>
<dbReference type="Pfam" id="PF05730">
    <property type="entry name" value="CFEM"/>
    <property type="match status" value="1"/>
</dbReference>
<dbReference type="InterPro" id="IPR049326">
    <property type="entry name" value="Rhodopsin_dom_fungi"/>
</dbReference>
<evidence type="ECO:0000256" key="3">
    <source>
        <dbReference type="ARBA" id="ARBA00004613"/>
    </source>
</evidence>
<feature type="disulfide bond" evidence="14">
    <location>
        <begin position="71"/>
        <end position="111"/>
    </location>
</feature>
<evidence type="ECO:0000256" key="5">
    <source>
        <dbReference type="ARBA" id="ARBA00022525"/>
    </source>
</evidence>
<evidence type="ECO:0000313" key="18">
    <source>
        <dbReference type="EMBL" id="KAF4472812.1"/>
    </source>
</evidence>
<evidence type="ECO:0000256" key="1">
    <source>
        <dbReference type="ARBA" id="ARBA00004141"/>
    </source>
</evidence>
<evidence type="ECO:0000256" key="15">
    <source>
        <dbReference type="SAM" id="MobiDB-lite"/>
    </source>
</evidence>
<keyword evidence="12" id="KW-0449">Lipoprotein</keyword>
<dbReference type="SMART" id="SM00747">
    <property type="entry name" value="CFEM"/>
    <property type="match status" value="1"/>
</dbReference>
<dbReference type="GO" id="GO:0005576">
    <property type="term" value="C:extracellular region"/>
    <property type="evidence" value="ECO:0007669"/>
    <property type="project" value="UniProtKB-SubCell"/>
</dbReference>
<dbReference type="Proteomes" id="UP000554235">
    <property type="component" value="Unassembled WGS sequence"/>
</dbReference>
<keyword evidence="10 16" id="KW-0472">Membrane</keyword>
<dbReference type="PANTHER" id="PTHR33048">
    <property type="entry name" value="PTH11-LIKE INTEGRAL MEMBRANE PROTEIN (AFU_ORTHOLOGUE AFUA_5G11245)"/>
    <property type="match status" value="1"/>
</dbReference>
<feature type="transmembrane region" description="Helical" evidence="16">
    <location>
        <begin position="214"/>
        <end position="238"/>
    </location>
</feature>
<evidence type="ECO:0000256" key="14">
    <source>
        <dbReference type="PROSITE-ProRule" id="PRU01356"/>
    </source>
</evidence>
<dbReference type="AlphaFoldDB" id="A0A8H4PJ32"/>
<evidence type="ECO:0000256" key="6">
    <source>
        <dbReference type="ARBA" id="ARBA00022622"/>
    </source>
</evidence>
<evidence type="ECO:0000256" key="11">
    <source>
        <dbReference type="ARBA" id="ARBA00023157"/>
    </source>
</evidence>
<proteinExistence type="inferred from homology"/>
<name>A0A8H4PJ32_9HYPO</name>
<feature type="disulfide bond" evidence="14">
    <location>
        <begin position="85"/>
        <end position="92"/>
    </location>
</feature>
<evidence type="ECO:0000256" key="8">
    <source>
        <dbReference type="ARBA" id="ARBA00022729"/>
    </source>
</evidence>